<proteinExistence type="predicted"/>
<evidence type="ECO:0000313" key="3">
    <source>
        <dbReference type="Proteomes" id="UP001383192"/>
    </source>
</evidence>
<feature type="compositionally biased region" description="Polar residues" evidence="1">
    <location>
        <begin position="89"/>
        <end position="109"/>
    </location>
</feature>
<dbReference type="AlphaFoldDB" id="A0AAW0CWW9"/>
<organism evidence="2 3">
    <name type="scientific">Paramarasmius palmivorus</name>
    <dbReference type="NCBI Taxonomy" id="297713"/>
    <lineage>
        <taxon>Eukaryota</taxon>
        <taxon>Fungi</taxon>
        <taxon>Dikarya</taxon>
        <taxon>Basidiomycota</taxon>
        <taxon>Agaricomycotina</taxon>
        <taxon>Agaricomycetes</taxon>
        <taxon>Agaricomycetidae</taxon>
        <taxon>Agaricales</taxon>
        <taxon>Marasmiineae</taxon>
        <taxon>Marasmiaceae</taxon>
        <taxon>Paramarasmius</taxon>
    </lineage>
</organism>
<feature type="region of interest" description="Disordered" evidence="1">
    <location>
        <begin position="82"/>
        <end position="115"/>
    </location>
</feature>
<dbReference type="EMBL" id="JAYKXP010000029">
    <property type="protein sequence ID" value="KAK7043130.1"/>
    <property type="molecule type" value="Genomic_DNA"/>
</dbReference>
<comment type="caution">
    <text evidence="2">The sequence shown here is derived from an EMBL/GenBank/DDBJ whole genome shotgun (WGS) entry which is preliminary data.</text>
</comment>
<name>A0AAW0CWW9_9AGAR</name>
<dbReference type="Proteomes" id="UP001383192">
    <property type="component" value="Unassembled WGS sequence"/>
</dbReference>
<protein>
    <submittedName>
        <fullName evidence="2">Uncharacterized protein</fullName>
    </submittedName>
</protein>
<reference evidence="2 3" key="1">
    <citation type="submission" date="2024-01" db="EMBL/GenBank/DDBJ databases">
        <title>A draft genome for a cacao thread blight-causing isolate of Paramarasmius palmivorus.</title>
        <authorList>
            <person name="Baruah I.K."/>
            <person name="Bukari Y."/>
            <person name="Amoako-Attah I."/>
            <person name="Meinhardt L.W."/>
            <person name="Bailey B.A."/>
            <person name="Cohen S.P."/>
        </authorList>
    </citation>
    <scope>NUCLEOTIDE SEQUENCE [LARGE SCALE GENOMIC DNA]</scope>
    <source>
        <strain evidence="2 3">GH-12</strain>
    </source>
</reference>
<evidence type="ECO:0000256" key="1">
    <source>
        <dbReference type="SAM" id="MobiDB-lite"/>
    </source>
</evidence>
<evidence type="ECO:0000313" key="2">
    <source>
        <dbReference type="EMBL" id="KAK7043130.1"/>
    </source>
</evidence>
<sequence>MLGTEQYSFSVESGMLYPAITLFQVIMGNTLPDRITPIDLAPTCYIVAGLAPTLIMVRAQQGKTVEETIHAEQTLTGVRFASAPAPSESGETTTMAETGSGFTTSTLRSGQGERV</sequence>
<gene>
    <name evidence="2" type="ORF">VNI00_008484</name>
</gene>
<accession>A0AAW0CWW9</accession>
<keyword evidence="3" id="KW-1185">Reference proteome</keyword>